<dbReference type="InterPro" id="IPR002901">
    <property type="entry name" value="MGlyc_endo_b_GlcNAc-like_dom"/>
</dbReference>
<comment type="caution">
    <text evidence="6">The sequence shown here is derived from an EMBL/GenBank/DDBJ whole genome shotgun (WGS) entry which is preliminary data.</text>
</comment>
<dbReference type="InterPro" id="IPR018392">
    <property type="entry name" value="LysM"/>
</dbReference>
<evidence type="ECO:0000256" key="3">
    <source>
        <dbReference type="ARBA" id="ARBA00022801"/>
    </source>
</evidence>
<evidence type="ECO:0000256" key="4">
    <source>
        <dbReference type="ARBA" id="ARBA00032108"/>
    </source>
</evidence>
<dbReference type="EMBL" id="JBHSDC010000015">
    <property type="protein sequence ID" value="MFC4232001.1"/>
    <property type="molecule type" value="Genomic_DNA"/>
</dbReference>
<dbReference type="PROSITE" id="PS51782">
    <property type="entry name" value="LYSM"/>
    <property type="match status" value="1"/>
</dbReference>
<dbReference type="PANTHER" id="PTHR33308:SF9">
    <property type="entry name" value="PEPTIDOGLYCAN HYDROLASE FLGJ"/>
    <property type="match status" value="1"/>
</dbReference>
<keyword evidence="1" id="KW-0929">Antimicrobial</keyword>
<evidence type="ECO:0000256" key="1">
    <source>
        <dbReference type="ARBA" id="ARBA00022529"/>
    </source>
</evidence>
<name>A0ABV8PZ55_9BACT</name>
<reference evidence="7" key="1">
    <citation type="journal article" date="2019" name="Int. J. Syst. Evol. Microbiol.">
        <title>The Global Catalogue of Microorganisms (GCM) 10K type strain sequencing project: providing services to taxonomists for standard genome sequencing and annotation.</title>
        <authorList>
            <consortium name="The Broad Institute Genomics Platform"/>
            <consortium name="The Broad Institute Genome Sequencing Center for Infectious Disease"/>
            <person name="Wu L."/>
            <person name="Ma J."/>
        </authorList>
    </citation>
    <scope>NUCLEOTIDE SEQUENCE [LARGE SCALE GENOMIC DNA]</scope>
    <source>
        <strain evidence="7">CECT 8010</strain>
    </source>
</reference>
<dbReference type="Pfam" id="PF01476">
    <property type="entry name" value="LysM"/>
    <property type="match status" value="2"/>
</dbReference>
<proteinExistence type="predicted"/>
<dbReference type="Pfam" id="PF01832">
    <property type="entry name" value="Glucosaminidase"/>
    <property type="match status" value="1"/>
</dbReference>
<gene>
    <name evidence="6" type="ORF">ACFOW1_08870</name>
</gene>
<dbReference type="InterPro" id="IPR036779">
    <property type="entry name" value="LysM_dom_sf"/>
</dbReference>
<dbReference type="InterPro" id="IPR051056">
    <property type="entry name" value="Glycosyl_Hydrolase_73"/>
</dbReference>
<keyword evidence="2" id="KW-0081">Bacteriolytic enzyme</keyword>
<evidence type="ECO:0000256" key="2">
    <source>
        <dbReference type="ARBA" id="ARBA00022638"/>
    </source>
</evidence>
<dbReference type="RefSeq" id="WP_379013680.1">
    <property type="nucleotide sequence ID" value="NZ_JBHSDC010000015.1"/>
</dbReference>
<dbReference type="SUPFAM" id="SSF54106">
    <property type="entry name" value="LysM domain"/>
    <property type="match status" value="1"/>
</dbReference>
<dbReference type="Gene3D" id="1.10.530.10">
    <property type="match status" value="1"/>
</dbReference>
<dbReference type="SMART" id="SM00047">
    <property type="entry name" value="LYZ2"/>
    <property type="match status" value="1"/>
</dbReference>
<evidence type="ECO:0000313" key="7">
    <source>
        <dbReference type="Proteomes" id="UP001595906"/>
    </source>
</evidence>
<dbReference type="CDD" id="cd00118">
    <property type="entry name" value="LysM"/>
    <property type="match status" value="1"/>
</dbReference>
<dbReference type="Proteomes" id="UP001595906">
    <property type="component" value="Unassembled WGS sequence"/>
</dbReference>
<sequence length="375" mass="42329">MKQCLTIFLATLMLASNAQKEKAYNYIAQYKDIAIAEMQRSGVPASITLAQGILESSYGESDLCKNSNNHFGIKCKTEWNGDKVYHDDDTKQECFRSYPSAAESYKDHSNFLRTRTWYDFLFKLDPTDYVSWAKGLKKAGYATEKDYPQKLIKVINDYNLNQYTLIALNKLPNDNQTLANTAKEEIYEDTTMAPELVITISSKQLRENQLKRAQGLPEDSVIIINPNVTVAKPSVEKKTANYPEGIFTINHSKVIYAKEGTSLLSLAKQYDISLAKLLEFNDMEDEEILATDKLIFIEKKLTKGATDFHTVKPNETLHDICQTEGVRLDKLAEYNGIKKNMQPVIGEKIYLRTNAPIVPKTMAQTNAQGGSLSTN</sequence>
<accession>A0ABV8PZ55</accession>
<keyword evidence="3" id="KW-0378">Hydrolase</keyword>
<dbReference type="SMART" id="SM00257">
    <property type="entry name" value="LysM"/>
    <property type="match status" value="2"/>
</dbReference>
<evidence type="ECO:0000259" key="5">
    <source>
        <dbReference type="PROSITE" id="PS51782"/>
    </source>
</evidence>
<dbReference type="PANTHER" id="PTHR33308">
    <property type="entry name" value="PEPTIDOGLYCAN HYDROLASE FLGJ"/>
    <property type="match status" value="1"/>
</dbReference>
<dbReference type="Gene3D" id="3.10.350.10">
    <property type="entry name" value="LysM domain"/>
    <property type="match status" value="1"/>
</dbReference>
<feature type="domain" description="LysM" evidence="5">
    <location>
        <begin position="307"/>
        <end position="351"/>
    </location>
</feature>
<evidence type="ECO:0000313" key="6">
    <source>
        <dbReference type="EMBL" id="MFC4232001.1"/>
    </source>
</evidence>
<keyword evidence="7" id="KW-1185">Reference proteome</keyword>
<protein>
    <recommendedName>
        <fullName evidence="4">Peptidoglycan hydrolase</fullName>
    </recommendedName>
</protein>
<organism evidence="6 7">
    <name type="scientific">Parasediminibacterium paludis</name>
    <dbReference type="NCBI Taxonomy" id="908966"/>
    <lineage>
        <taxon>Bacteria</taxon>
        <taxon>Pseudomonadati</taxon>
        <taxon>Bacteroidota</taxon>
        <taxon>Chitinophagia</taxon>
        <taxon>Chitinophagales</taxon>
        <taxon>Chitinophagaceae</taxon>
        <taxon>Parasediminibacterium</taxon>
    </lineage>
</organism>